<dbReference type="AlphaFoldDB" id="A0A8T1WRA4"/>
<evidence type="ECO:0000256" key="1">
    <source>
        <dbReference type="SAM" id="MobiDB-lite"/>
    </source>
</evidence>
<feature type="region of interest" description="Disordered" evidence="1">
    <location>
        <begin position="1"/>
        <end position="100"/>
    </location>
</feature>
<accession>A0A8T1WRA4</accession>
<gene>
    <name evidence="2" type="ORF">PHYBOEH_005176</name>
</gene>
<organism evidence="2 3">
    <name type="scientific">Phytophthora boehmeriae</name>
    <dbReference type="NCBI Taxonomy" id="109152"/>
    <lineage>
        <taxon>Eukaryota</taxon>
        <taxon>Sar</taxon>
        <taxon>Stramenopiles</taxon>
        <taxon>Oomycota</taxon>
        <taxon>Peronosporomycetes</taxon>
        <taxon>Peronosporales</taxon>
        <taxon>Peronosporaceae</taxon>
        <taxon>Phytophthora</taxon>
    </lineage>
</organism>
<keyword evidence="3" id="KW-1185">Reference proteome</keyword>
<feature type="compositionally biased region" description="Polar residues" evidence="1">
    <location>
        <begin position="25"/>
        <end position="53"/>
    </location>
</feature>
<name>A0A8T1WRA4_9STRA</name>
<feature type="region of interest" description="Disordered" evidence="1">
    <location>
        <begin position="217"/>
        <end position="241"/>
    </location>
</feature>
<evidence type="ECO:0000313" key="2">
    <source>
        <dbReference type="EMBL" id="KAG7394443.1"/>
    </source>
</evidence>
<protein>
    <recommendedName>
        <fullName evidence="4">START domain-containing protein</fullName>
    </recommendedName>
</protein>
<comment type="caution">
    <text evidence="2">The sequence shown here is derived from an EMBL/GenBank/DDBJ whole genome shotgun (WGS) entry which is preliminary data.</text>
</comment>
<evidence type="ECO:0000313" key="3">
    <source>
        <dbReference type="Proteomes" id="UP000693981"/>
    </source>
</evidence>
<dbReference type="Proteomes" id="UP000693981">
    <property type="component" value="Unassembled WGS sequence"/>
</dbReference>
<evidence type="ECO:0008006" key="4">
    <source>
        <dbReference type="Google" id="ProtNLM"/>
    </source>
</evidence>
<reference evidence="2" key="1">
    <citation type="submission" date="2021-02" db="EMBL/GenBank/DDBJ databases">
        <authorList>
            <person name="Palmer J.M."/>
        </authorList>
    </citation>
    <scope>NUCLEOTIDE SEQUENCE</scope>
    <source>
        <strain evidence="2">SCRP23</strain>
    </source>
</reference>
<dbReference type="EMBL" id="JAGDFL010000272">
    <property type="protein sequence ID" value="KAG7394443.1"/>
    <property type="molecule type" value="Genomic_DNA"/>
</dbReference>
<feature type="compositionally biased region" description="Basic and acidic residues" evidence="1">
    <location>
        <begin position="54"/>
        <end position="71"/>
    </location>
</feature>
<feature type="compositionally biased region" description="Low complexity" evidence="1">
    <location>
        <begin position="222"/>
        <end position="232"/>
    </location>
</feature>
<proteinExistence type="predicted"/>
<sequence>MDRFKLDGVDDDGFDAVEPMRPSSFDMSFSLGSYPRSQGLSRDSDPQDSNQVNDTDKRPGRGEKGRLHMDELVDSSPSPLQDIENRNVANSGNSPKKTSSVGKDVANIALRLEEKAHEAIDVANLCGKVPWKLAKRTQDVHIYRPATPPKEEDGSTRLYFRVSCEVKAHLGTIMEYLTPSDSSYFDIESQVFPGLLHAAVIKRVELPGAMHSNPASALQFPSGASATTTTSGSRDDASSVDEDVTEKFPHLHVKWHASRFAGRFVKPVDFFFVEYANIDTMADGRKRGYGYIRSVESFKGDELAIRLAGEEAVIPPSVAKCKRAVISKGVYLVSPSNDSPGTYEVTCMMVIDFQKQFTSAVGAKIIHNFTERLIGIRDLLFNTLFRPIAVLPRSQWKAARGNKFVRGLCSLVHNQRLEHDSAQAAR</sequence>
<feature type="compositionally biased region" description="Polar residues" evidence="1">
    <location>
        <begin position="87"/>
        <end position="100"/>
    </location>
</feature>
<dbReference type="OrthoDB" id="118534at2759"/>